<dbReference type="AlphaFoldDB" id="A0A6A7ZE86"/>
<reference evidence="1 2" key="1">
    <citation type="submission" date="2019-10" db="EMBL/GenBank/DDBJ databases">
        <title>Evaluation of single-gene subtyping targets for Pseudomonas.</title>
        <authorList>
            <person name="Reichler S.J."/>
            <person name="Orsi R.H."/>
            <person name="Wiedmann M."/>
            <person name="Martin N.H."/>
            <person name="Murphy S.I."/>
        </authorList>
    </citation>
    <scope>NUCLEOTIDE SEQUENCE [LARGE SCALE GENOMIC DNA]</scope>
    <source>
        <strain evidence="1 2">FSL R10-1876</strain>
    </source>
</reference>
<proteinExistence type="predicted"/>
<gene>
    <name evidence="1" type="ORF">GHO28_26185</name>
</gene>
<evidence type="ECO:0000313" key="1">
    <source>
        <dbReference type="EMBL" id="MQU45963.1"/>
    </source>
</evidence>
<dbReference type="RefSeq" id="WP_153333798.1">
    <property type="nucleotide sequence ID" value="NZ_CP181271.1"/>
</dbReference>
<organism evidence="1 2">
    <name type="scientific">Pseudomonas helleri</name>
    <dbReference type="NCBI Taxonomy" id="1608996"/>
    <lineage>
        <taxon>Bacteria</taxon>
        <taxon>Pseudomonadati</taxon>
        <taxon>Pseudomonadota</taxon>
        <taxon>Gammaproteobacteria</taxon>
        <taxon>Pseudomonadales</taxon>
        <taxon>Pseudomonadaceae</taxon>
        <taxon>Pseudomonas</taxon>
    </lineage>
</organism>
<dbReference type="Proteomes" id="UP000466863">
    <property type="component" value="Unassembled WGS sequence"/>
</dbReference>
<sequence>MKLGFVMTLTAVALLSGCSIPAAPSAVSSLSGLYGPPESGNTGATVKTGQQLTLGILYSQNTQINRAYLEHYQANAGTGFGQSLLVPAIRDAYIATSNPDLAVDWVKSALQRRFGTVTVYPDVEALKAAKPDVTVVIDTHSQLITPRSSDIQSTTTAYFYDKHLNYIATATGHDATSLTPVWAGNKRSEDIVRDITQQQNVQINALHNFDRSLNEVLSR</sequence>
<evidence type="ECO:0000313" key="2">
    <source>
        <dbReference type="Proteomes" id="UP000466863"/>
    </source>
</evidence>
<dbReference type="EMBL" id="WIVV01000228">
    <property type="protein sequence ID" value="MQU45963.1"/>
    <property type="molecule type" value="Genomic_DNA"/>
</dbReference>
<protein>
    <submittedName>
        <fullName evidence="1">ATPase</fullName>
    </submittedName>
</protein>
<accession>A0A6A7ZE86</accession>
<dbReference type="PROSITE" id="PS51257">
    <property type="entry name" value="PROKAR_LIPOPROTEIN"/>
    <property type="match status" value="1"/>
</dbReference>
<name>A0A6A7ZE86_9PSED</name>
<comment type="caution">
    <text evidence="1">The sequence shown here is derived from an EMBL/GenBank/DDBJ whole genome shotgun (WGS) entry which is preliminary data.</text>
</comment>